<dbReference type="EMBL" id="VFOR01000002">
    <property type="protein sequence ID" value="TQL58104.1"/>
    <property type="molecule type" value="Genomic_DNA"/>
</dbReference>
<dbReference type="OrthoDB" id="9793035at2"/>
<dbReference type="CDD" id="cd24056">
    <property type="entry name" value="ASKHA_NBD_MtPPX1-like"/>
    <property type="match status" value="1"/>
</dbReference>
<reference evidence="3 4" key="1">
    <citation type="submission" date="2019-06" db="EMBL/GenBank/DDBJ databases">
        <title>Sequencing the genomes of 1000 actinobacteria strains.</title>
        <authorList>
            <person name="Klenk H.-P."/>
        </authorList>
    </citation>
    <scope>NUCLEOTIDE SEQUENCE [LARGE SCALE GENOMIC DNA]</scope>
    <source>
        <strain evidence="3 4">DSM 8251</strain>
    </source>
</reference>
<gene>
    <name evidence="3" type="ORF">FB460_1957</name>
</gene>
<comment type="similarity">
    <text evidence="1">Belongs to the GppA/Ppx family.</text>
</comment>
<proteinExistence type="inferred from homology"/>
<organism evidence="3 4">
    <name type="scientific">Propioniferax innocua</name>
    <dbReference type="NCBI Taxonomy" id="1753"/>
    <lineage>
        <taxon>Bacteria</taxon>
        <taxon>Bacillati</taxon>
        <taxon>Actinomycetota</taxon>
        <taxon>Actinomycetes</taxon>
        <taxon>Propionibacteriales</taxon>
        <taxon>Propionibacteriaceae</taxon>
        <taxon>Propioniferax</taxon>
    </lineage>
</organism>
<name>A0A542ZCP0_9ACTN</name>
<evidence type="ECO:0000313" key="4">
    <source>
        <dbReference type="Proteomes" id="UP000316196"/>
    </source>
</evidence>
<feature type="domain" description="Ppx/GppA phosphatase N-terminal" evidence="2">
    <location>
        <begin position="30"/>
        <end position="300"/>
    </location>
</feature>
<dbReference type="Gene3D" id="3.30.420.40">
    <property type="match status" value="1"/>
</dbReference>
<dbReference type="PANTHER" id="PTHR30005:SF0">
    <property type="entry name" value="RETROGRADE REGULATION PROTEIN 2"/>
    <property type="match status" value="1"/>
</dbReference>
<dbReference type="PANTHER" id="PTHR30005">
    <property type="entry name" value="EXOPOLYPHOSPHATASE"/>
    <property type="match status" value="1"/>
</dbReference>
<keyword evidence="4" id="KW-1185">Reference proteome</keyword>
<dbReference type="Proteomes" id="UP000316196">
    <property type="component" value="Unassembled WGS sequence"/>
</dbReference>
<evidence type="ECO:0000259" key="2">
    <source>
        <dbReference type="Pfam" id="PF02541"/>
    </source>
</evidence>
<dbReference type="AlphaFoldDB" id="A0A542ZCP0"/>
<evidence type="ECO:0000256" key="1">
    <source>
        <dbReference type="ARBA" id="ARBA00007125"/>
    </source>
</evidence>
<dbReference type="InterPro" id="IPR050273">
    <property type="entry name" value="GppA/Ppx_hydrolase"/>
</dbReference>
<comment type="caution">
    <text evidence="3">The sequence shown here is derived from an EMBL/GenBank/DDBJ whole genome shotgun (WGS) entry which is preliminary data.</text>
</comment>
<dbReference type="Pfam" id="PF02541">
    <property type="entry name" value="Ppx-GppA"/>
    <property type="match status" value="1"/>
</dbReference>
<dbReference type="Gene3D" id="3.30.420.150">
    <property type="entry name" value="Exopolyphosphatase. Domain 2"/>
    <property type="match status" value="1"/>
</dbReference>
<evidence type="ECO:0000313" key="3">
    <source>
        <dbReference type="EMBL" id="TQL58104.1"/>
    </source>
</evidence>
<dbReference type="InterPro" id="IPR003695">
    <property type="entry name" value="Ppx_GppA_N"/>
</dbReference>
<dbReference type="InterPro" id="IPR043129">
    <property type="entry name" value="ATPase_NBD"/>
</dbReference>
<accession>A0A542ZCP0</accession>
<dbReference type="SUPFAM" id="SSF53067">
    <property type="entry name" value="Actin-like ATPase domain"/>
    <property type="match status" value="2"/>
</dbReference>
<dbReference type="RefSeq" id="WP_142093929.1">
    <property type="nucleotide sequence ID" value="NZ_BAAAMD010000004.1"/>
</dbReference>
<dbReference type="GO" id="GO:0016462">
    <property type="term" value="F:pyrophosphatase activity"/>
    <property type="evidence" value="ECO:0007669"/>
    <property type="project" value="TreeGrafter"/>
</dbReference>
<protein>
    <submittedName>
        <fullName evidence="3">Exopolyphosphatase/guanosine-5'-triphosphate, 3'-diphosphate pyrophosphatase</fullName>
    </submittedName>
</protein>
<sequence>MRLGVLDIGSNTVHLLVMDARVGGPPIPAASHKSQLRLAEHIEDDGSMSKKGADALIEMVASSREFAEDTGCSSLLPFVTSALREATNCDDVILRCKKETGVELRVLSGTDESRLTFLSARRWYGWSAGTLGVFDIGGGSLEIAAGSDEEPHVALSVPLGAGRLTRDFGSSGNTKAMRRHARTTIGSVIGDVLRVAPFDRTVGTSKTFRTLGRIAGAAPASEGPYVPRVLHREALRDMVDRLDRTPVEQRAALPGVSEGRAPQVLAGAVVAEAVMELAGIDHLDLCPWAVREGVIVTYLDHLDFYTNGSPSARALKPTPSPGLVLAETPV</sequence>